<evidence type="ECO:0000256" key="9">
    <source>
        <dbReference type="ARBA" id="ARBA00061312"/>
    </source>
</evidence>
<dbReference type="PANTHER" id="PTHR10285">
    <property type="entry name" value="URIDINE KINASE"/>
    <property type="match status" value="1"/>
</dbReference>
<dbReference type="FunFam" id="3.40.50.300:FF:001691">
    <property type="entry name" value="Probable ATP-dependent kinase TDA10"/>
    <property type="match status" value="1"/>
</dbReference>
<evidence type="ECO:0000256" key="3">
    <source>
        <dbReference type="ARBA" id="ARBA00022490"/>
    </source>
</evidence>
<evidence type="ECO:0000256" key="8">
    <source>
        <dbReference type="ARBA" id="ARBA00023242"/>
    </source>
</evidence>
<evidence type="ECO:0000313" key="10">
    <source>
        <dbReference type="EMBL" id="ODQ81635.1"/>
    </source>
</evidence>
<comment type="similarity">
    <text evidence="9">Belongs to the GLYK kinase family.</text>
</comment>
<evidence type="ECO:0000256" key="2">
    <source>
        <dbReference type="ARBA" id="ARBA00004496"/>
    </source>
</evidence>
<dbReference type="SUPFAM" id="SSF52540">
    <property type="entry name" value="P-loop containing nucleoside triphosphate hydrolases"/>
    <property type="match status" value="1"/>
</dbReference>
<dbReference type="STRING" id="984486.A0A1E3QVE3"/>
<keyword evidence="6" id="KW-0418">Kinase</keyword>
<evidence type="ECO:0000256" key="1">
    <source>
        <dbReference type="ARBA" id="ARBA00004123"/>
    </source>
</evidence>
<comment type="subcellular location">
    <subcellularLocation>
        <location evidence="2">Cytoplasm</location>
    </subcellularLocation>
    <subcellularLocation>
        <location evidence="1">Nucleus</location>
    </subcellularLocation>
</comment>
<evidence type="ECO:0000256" key="7">
    <source>
        <dbReference type="ARBA" id="ARBA00022840"/>
    </source>
</evidence>
<dbReference type="GeneID" id="30150254"/>
<dbReference type="InterPro" id="IPR027417">
    <property type="entry name" value="P-loop_NTPase"/>
</dbReference>
<dbReference type="GO" id="GO:0005524">
    <property type="term" value="F:ATP binding"/>
    <property type="evidence" value="ECO:0007669"/>
    <property type="project" value="UniProtKB-KW"/>
</dbReference>
<keyword evidence="5" id="KW-0547">Nucleotide-binding</keyword>
<dbReference type="RefSeq" id="XP_018986963.1">
    <property type="nucleotide sequence ID" value="XM_019132401.1"/>
</dbReference>
<keyword evidence="11" id="KW-1185">Reference proteome</keyword>
<dbReference type="GO" id="GO:0016301">
    <property type="term" value="F:kinase activity"/>
    <property type="evidence" value="ECO:0007669"/>
    <property type="project" value="UniProtKB-KW"/>
</dbReference>
<organism evidence="10 11">
    <name type="scientific">Babjeviella inositovora NRRL Y-12698</name>
    <dbReference type="NCBI Taxonomy" id="984486"/>
    <lineage>
        <taxon>Eukaryota</taxon>
        <taxon>Fungi</taxon>
        <taxon>Dikarya</taxon>
        <taxon>Ascomycota</taxon>
        <taxon>Saccharomycotina</taxon>
        <taxon>Pichiomycetes</taxon>
        <taxon>Serinales incertae sedis</taxon>
        <taxon>Babjeviella</taxon>
    </lineage>
</organism>
<evidence type="ECO:0000313" key="11">
    <source>
        <dbReference type="Proteomes" id="UP000094336"/>
    </source>
</evidence>
<reference evidence="11" key="1">
    <citation type="submission" date="2016-05" db="EMBL/GenBank/DDBJ databases">
        <title>Comparative genomics of biotechnologically important yeasts.</title>
        <authorList>
            <consortium name="DOE Joint Genome Institute"/>
            <person name="Riley R."/>
            <person name="Haridas S."/>
            <person name="Wolfe K.H."/>
            <person name="Lopes M.R."/>
            <person name="Hittinger C.T."/>
            <person name="Goker M."/>
            <person name="Salamov A."/>
            <person name="Wisecaver J."/>
            <person name="Long T.M."/>
            <person name="Aerts A.L."/>
            <person name="Barry K."/>
            <person name="Choi C."/>
            <person name="Clum A."/>
            <person name="Coughlan A.Y."/>
            <person name="Deshpande S."/>
            <person name="Douglass A.P."/>
            <person name="Hanson S.J."/>
            <person name="Klenk H.-P."/>
            <person name="Labutti K."/>
            <person name="Lapidus A."/>
            <person name="Lindquist E."/>
            <person name="Lipzen A."/>
            <person name="Meier-Kolthoff J.P."/>
            <person name="Ohm R.A."/>
            <person name="Otillar R.P."/>
            <person name="Pangilinan J."/>
            <person name="Peng Y."/>
            <person name="Rokas A."/>
            <person name="Rosa C.A."/>
            <person name="Scheuner C."/>
            <person name="Sibirny A.A."/>
            <person name="Slot J.C."/>
            <person name="Stielow J.B."/>
            <person name="Sun H."/>
            <person name="Kurtzman C.P."/>
            <person name="Blackwell M."/>
            <person name="Grigoriev I.V."/>
            <person name="Jeffries T.W."/>
        </authorList>
    </citation>
    <scope>NUCLEOTIDE SEQUENCE [LARGE SCALE GENOMIC DNA]</scope>
    <source>
        <strain evidence="11">NRRL Y-12698</strain>
    </source>
</reference>
<dbReference type="Gene3D" id="3.40.50.300">
    <property type="entry name" value="P-loop containing nucleotide triphosphate hydrolases"/>
    <property type="match status" value="1"/>
</dbReference>
<evidence type="ECO:0000256" key="5">
    <source>
        <dbReference type="ARBA" id="ARBA00022741"/>
    </source>
</evidence>
<protein>
    <recommendedName>
        <fullName evidence="12">Phosphoribulokinase/uridine kinase domain-containing protein</fullName>
    </recommendedName>
</protein>
<evidence type="ECO:0000256" key="6">
    <source>
        <dbReference type="ARBA" id="ARBA00022777"/>
    </source>
</evidence>
<keyword evidence="7" id="KW-0067">ATP-binding</keyword>
<keyword evidence="3" id="KW-0963">Cytoplasm</keyword>
<dbReference type="GO" id="GO:0005634">
    <property type="term" value="C:nucleus"/>
    <property type="evidence" value="ECO:0007669"/>
    <property type="project" value="UniProtKB-SubCell"/>
</dbReference>
<dbReference type="Proteomes" id="UP000094336">
    <property type="component" value="Unassembled WGS sequence"/>
</dbReference>
<accession>A0A1E3QVE3</accession>
<evidence type="ECO:0000256" key="4">
    <source>
        <dbReference type="ARBA" id="ARBA00022679"/>
    </source>
</evidence>
<keyword evidence="8" id="KW-0539">Nucleus</keyword>
<proteinExistence type="inferred from homology"/>
<dbReference type="OrthoDB" id="347435at2759"/>
<dbReference type="GO" id="GO:0005737">
    <property type="term" value="C:cytoplasm"/>
    <property type="evidence" value="ECO:0007669"/>
    <property type="project" value="UniProtKB-SubCell"/>
</dbReference>
<keyword evidence="4" id="KW-0808">Transferase</keyword>
<dbReference type="EMBL" id="KV454427">
    <property type="protein sequence ID" value="ODQ81635.1"/>
    <property type="molecule type" value="Genomic_DNA"/>
</dbReference>
<name>A0A1E3QVE3_9ASCO</name>
<dbReference type="AlphaFoldDB" id="A0A1E3QVE3"/>
<gene>
    <name evidence="10" type="ORF">BABINDRAFT_6312</name>
</gene>
<sequence length="288" mass="32819">MSTIDASLSFLTPIIDDHDFDEKSPLVVGVTGLQGSGKSYLSSKLTTELSTRYPDLNVINISMDDFYLTHADQLKVNAAFPDNPLLQGRGLPGTHDLQLATQIFSDLRTSTDRATVRVPIYDKSKFGGEGDRLSEDQWQVVSSPVDIVIFEGWFNGFQNITQAEVQEKYRGSEFFHSHPEISTRTLDTVNDNLVAYQQFWKMFDCFVLLYSPDLQTVYQWRIQQEHELISTKGRGMSDEEVYKFVNRYMPCYILYYESLHQLGCVATAKRNLNLLLGPSRNVLRSSLV</sequence>
<evidence type="ECO:0008006" key="12">
    <source>
        <dbReference type="Google" id="ProtNLM"/>
    </source>
</evidence>